<protein>
    <submittedName>
        <fullName evidence="2">Uncharacterized protein</fullName>
    </submittedName>
</protein>
<accession>A0A4Y2P6F2</accession>
<evidence type="ECO:0000256" key="1">
    <source>
        <dbReference type="SAM" id="MobiDB-lite"/>
    </source>
</evidence>
<organism evidence="2 3">
    <name type="scientific">Araneus ventricosus</name>
    <name type="common">Orbweaver spider</name>
    <name type="synonym">Epeira ventricosa</name>
    <dbReference type="NCBI Taxonomy" id="182803"/>
    <lineage>
        <taxon>Eukaryota</taxon>
        <taxon>Metazoa</taxon>
        <taxon>Ecdysozoa</taxon>
        <taxon>Arthropoda</taxon>
        <taxon>Chelicerata</taxon>
        <taxon>Arachnida</taxon>
        <taxon>Araneae</taxon>
        <taxon>Araneomorphae</taxon>
        <taxon>Entelegynae</taxon>
        <taxon>Araneoidea</taxon>
        <taxon>Araneidae</taxon>
        <taxon>Araneus</taxon>
    </lineage>
</organism>
<dbReference type="OrthoDB" id="10026072at2759"/>
<gene>
    <name evidence="2" type="ORF">AVEN_228661_1</name>
</gene>
<reference evidence="2 3" key="1">
    <citation type="journal article" date="2019" name="Sci. Rep.">
        <title>Orb-weaving spider Araneus ventricosus genome elucidates the spidroin gene catalogue.</title>
        <authorList>
            <person name="Kono N."/>
            <person name="Nakamura H."/>
            <person name="Ohtoshi R."/>
            <person name="Moran D.A.P."/>
            <person name="Shinohara A."/>
            <person name="Yoshida Y."/>
            <person name="Fujiwara M."/>
            <person name="Mori M."/>
            <person name="Tomita M."/>
            <person name="Arakawa K."/>
        </authorList>
    </citation>
    <scope>NUCLEOTIDE SEQUENCE [LARGE SCALE GENOMIC DNA]</scope>
</reference>
<sequence>MFTLLDIQNMKNSSLTSVQYPDQSKILEVDFTSSPSAARKRNNSSSSLSTISSFSDNAGPFSPTHNHNPSFIKLLESLKIIVNRQTVPKKSSTIPKPHFPVSWQNSILDQLETQGKTFATKQQTNQSTTEIQVYQTANRNGIKHLIQLTSITANHPSTSLAAEKIPKSIHHICRSQQETTSKQKNPTLLLYPMKSAEKEVLEILKREIARPSTKIKDVQKIRNKDVAVQLERDQELTRTLRSLFKLLRIKKRSSP</sequence>
<dbReference type="EMBL" id="BGPR01010522">
    <property type="protein sequence ID" value="GBN46633.1"/>
    <property type="molecule type" value="Genomic_DNA"/>
</dbReference>
<comment type="caution">
    <text evidence="2">The sequence shown here is derived from an EMBL/GenBank/DDBJ whole genome shotgun (WGS) entry which is preliminary data.</text>
</comment>
<keyword evidence="3" id="KW-1185">Reference proteome</keyword>
<evidence type="ECO:0000313" key="3">
    <source>
        <dbReference type="Proteomes" id="UP000499080"/>
    </source>
</evidence>
<dbReference type="AlphaFoldDB" id="A0A4Y2P6F2"/>
<evidence type="ECO:0000313" key="2">
    <source>
        <dbReference type="EMBL" id="GBN46633.1"/>
    </source>
</evidence>
<name>A0A4Y2P6F2_ARAVE</name>
<dbReference type="Proteomes" id="UP000499080">
    <property type="component" value="Unassembled WGS sequence"/>
</dbReference>
<proteinExistence type="predicted"/>
<feature type="region of interest" description="Disordered" evidence="1">
    <location>
        <begin position="33"/>
        <end position="52"/>
    </location>
</feature>